<reference evidence="8 9" key="1">
    <citation type="submission" date="2023-08" db="EMBL/GenBank/DDBJ databases">
        <title>Black Yeasts Isolated from many extreme environments.</title>
        <authorList>
            <person name="Coleine C."/>
            <person name="Stajich J.E."/>
            <person name="Selbmann L."/>
        </authorList>
    </citation>
    <scope>NUCLEOTIDE SEQUENCE [LARGE SCALE GENOMIC DNA]</scope>
    <source>
        <strain evidence="8 9">CCFEE 5885</strain>
    </source>
</reference>
<keyword evidence="4 5" id="KW-0862">Zinc</keyword>
<dbReference type="CDD" id="cd18808">
    <property type="entry name" value="SF1_C_Upf1"/>
    <property type="match status" value="1"/>
</dbReference>
<dbReference type="InterPro" id="IPR041679">
    <property type="entry name" value="DNA2/NAM7-like_C"/>
</dbReference>
<dbReference type="InterPro" id="IPR047187">
    <property type="entry name" value="SF1_C_Upf1"/>
</dbReference>
<keyword evidence="3" id="KW-0378">Hydrolase</keyword>
<accession>A0ABR0JWP2</accession>
<dbReference type="EMBL" id="JAVRRG010000243">
    <property type="protein sequence ID" value="KAK5075822.1"/>
    <property type="molecule type" value="Genomic_DNA"/>
</dbReference>
<dbReference type="PANTHER" id="PTHR10887:SF445">
    <property type="entry name" value="NFX1-TYPE ZINC FINGER-CONTAINING PROTEIN 1"/>
    <property type="match status" value="1"/>
</dbReference>
<feature type="zinc finger region" description="C3H1-type" evidence="5">
    <location>
        <begin position="1"/>
        <end position="29"/>
    </location>
</feature>
<dbReference type="CDD" id="cd17936">
    <property type="entry name" value="EEXXEc_NFX1"/>
    <property type="match status" value="1"/>
</dbReference>
<keyword evidence="3" id="KW-0347">Helicase</keyword>
<feature type="domain" description="C3H1-type" evidence="7">
    <location>
        <begin position="1"/>
        <end position="29"/>
    </location>
</feature>
<keyword evidence="1 5" id="KW-0479">Metal-binding</keyword>
<evidence type="ECO:0000256" key="5">
    <source>
        <dbReference type="PROSITE-ProRule" id="PRU00723"/>
    </source>
</evidence>
<evidence type="ECO:0000313" key="8">
    <source>
        <dbReference type="EMBL" id="KAK5075822.1"/>
    </source>
</evidence>
<dbReference type="InterPro" id="IPR000571">
    <property type="entry name" value="Znf_CCCH"/>
</dbReference>
<dbReference type="InterPro" id="IPR045055">
    <property type="entry name" value="DNA2/NAM7-like"/>
</dbReference>
<dbReference type="SMART" id="SM00356">
    <property type="entry name" value="ZnF_C3H1"/>
    <property type="match status" value="1"/>
</dbReference>
<dbReference type="InterPro" id="IPR027417">
    <property type="entry name" value="P-loop_NTPase"/>
</dbReference>
<keyword evidence="3" id="KW-0547">Nucleotide-binding</keyword>
<keyword evidence="3" id="KW-0067">ATP-binding</keyword>
<evidence type="ECO:0000256" key="6">
    <source>
        <dbReference type="SAM" id="MobiDB-lite"/>
    </source>
</evidence>
<evidence type="ECO:0000256" key="1">
    <source>
        <dbReference type="ARBA" id="ARBA00022723"/>
    </source>
</evidence>
<comment type="caution">
    <text evidence="8">The sequence shown here is derived from an EMBL/GenBank/DDBJ whole genome shotgun (WGS) entry which is preliminary data.</text>
</comment>
<feature type="region of interest" description="Disordered" evidence="6">
    <location>
        <begin position="26"/>
        <end position="47"/>
    </location>
</feature>
<evidence type="ECO:0000256" key="2">
    <source>
        <dbReference type="ARBA" id="ARBA00022771"/>
    </source>
</evidence>
<dbReference type="SUPFAM" id="SSF52540">
    <property type="entry name" value="P-loop containing nucleoside triphosphate hydrolases"/>
    <property type="match status" value="1"/>
</dbReference>
<evidence type="ECO:0000256" key="4">
    <source>
        <dbReference type="ARBA" id="ARBA00022833"/>
    </source>
</evidence>
<evidence type="ECO:0000256" key="3">
    <source>
        <dbReference type="ARBA" id="ARBA00022806"/>
    </source>
</evidence>
<dbReference type="SUPFAM" id="SSF90229">
    <property type="entry name" value="CCCH zinc finger"/>
    <property type="match status" value="1"/>
</dbReference>
<dbReference type="Proteomes" id="UP001345013">
    <property type="component" value="Unassembled WGS sequence"/>
</dbReference>
<protein>
    <recommendedName>
        <fullName evidence="7">C3H1-type domain-containing protein</fullName>
    </recommendedName>
</protein>
<proteinExistence type="predicted"/>
<organism evidence="8 9">
    <name type="scientific">Lithohypha guttulata</name>
    <dbReference type="NCBI Taxonomy" id="1690604"/>
    <lineage>
        <taxon>Eukaryota</taxon>
        <taxon>Fungi</taxon>
        <taxon>Dikarya</taxon>
        <taxon>Ascomycota</taxon>
        <taxon>Pezizomycotina</taxon>
        <taxon>Eurotiomycetes</taxon>
        <taxon>Chaetothyriomycetidae</taxon>
        <taxon>Chaetothyriales</taxon>
        <taxon>Trichomeriaceae</taxon>
        <taxon>Lithohypha</taxon>
    </lineage>
</organism>
<gene>
    <name evidence="8" type="ORF">LTR24_009856</name>
</gene>
<dbReference type="PROSITE" id="PS50103">
    <property type="entry name" value="ZF_C3H1"/>
    <property type="match status" value="1"/>
</dbReference>
<dbReference type="InterPro" id="IPR036855">
    <property type="entry name" value="Znf_CCCH_sf"/>
</dbReference>
<dbReference type="Pfam" id="PF00642">
    <property type="entry name" value="zf-CCCH"/>
    <property type="match status" value="1"/>
</dbReference>
<evidence type="ECO:0000259" key="7">
    <source>
        <dbReference type="PROSITE" id="PS50103"/>
    </source>
</evidence>
<dbReference type="Gene3D" id="4.10.1000.10">
    <property type="entry name" value="Zinc finger, CCCH-type"/>
    <property type="match status" value="1"/>
</dbReference>
<evidence type="ECO:0000313" key="9">
    <source>
        <dbReference type="Proteomes" id="UP001345013"/>
    </source>
</evidence>
<name>A0ABR0JWP2_9EURO</name>
<keyword evidence="2 5" id="KW-0863">Zinc-finger</keyword>
<dbReference type="PANTHER" id="PTHR10887">
    <property type="entry name" value="DNA2/NAM7 HELICASE FAMILY"/>
    <property type="match status" value="1"/>
</dbReference>
<keyword evidence="9" id="KW-1185">Reference proteome</keyword>
<sequence length="1205" mass="134996">MSKRGICRQFQATGHCKFGTKCKFLHSDNDNRPPEPPNPLRDWRLNLPRPGAQPRSIDLAKFFQIGLELVQSDYATMQDVVLGLASHGGLVRVTEVLEKHPKVNMLSRGKYLQEELAPFFSMITHPNVKNSPLLEKPLVDIYNVIYGPQGVRAAGVFLFTTNALRSDTHSKATFRTCFETLFDALTQVVLRNGSPNINTQLVPAAECFVDKAIELGLDLQDASMDSVRKLADKLNRVLNMGKQIASTDQQTDKVKTSKARFVQNQEPPGGRHDNDHSNIENIKVLPTFGEISSKQPEYLPLHSQDRDDLTSFEALVDRHFRLIREDTVGQLRDAIRASLQPQHGVQGHLGKGGPRVDTYDGVSLVDVAFLRGSGIELFVRINQPFHMKEAAKRKDRWERSKRLQKEALVCLTNVGEAHIFCVVSAQGRPTQAQVGNHLSTENPAQIARLQNYSSWNLYTRLDGAYLSLKPVSTSADDLLVLLTSSNWSADTKLVEFPGVLLPSFEPTLLGLQSMLKTHDTPFMDIITAQREDQVRLSVPAYARAAGFSFDLSCITRSGKQLTISPRKDFDPTQLTDQSTLDETQAEALVHCLRSSLALIQGPPGTGKSFTGIALIKVLLAAKKKASLGLIICVCYTNHALDQLLEHLHDHSVKQIVRVGSRSKSEVLENVNLRKLAREAVQSPAEKRVKWQINQAFDDDVKQASTLLDKLHKAHYTRFVEEHLQNNNMAHYRELFENEAPEEGWHQVRDKKSDPRMKWVNKGPATHQGIEPRSVEELQTVKLNTMTRAERRALRESWISEIRQTVLDHVLTVSDSFHKNEIGYEKVRGEIDLRCLQDADVVGLTTSGLARNLSILRSLRAKVLVCEEAGEVLEAHVLTALLPSLEHAILIGDHQQLRPQVQNYDLSRESTRGAKYSLDVSLFERLVHDPSQTQPKVAYRTLETQRRMHPSISRLVRSTLYPALKDSSSVSAYPEVVGMKHRLFWLDHRNLENGVDKDHAGDTSHFNTFEVEMVTSLVSHLVRQAAYRPGEIAVLTPYLAQFFKLRNACSKIMQVAIGERDVDDAARQGYELEEDQVKSISSTTKKDTLHQALRIATVDNFQGEEAKAVVVSLVRSNIDNRVGFLKTPNRINVLLSRAQHGMYIVGNTETASSVDDFHVAMPAGPSATPACSMILFVALNLVLDLSRDVTTLVRRCVAIHVFRNAE</sequence>
<dbReference type="Pfam" id="PF13087">
    <property type="entry name" value="AAA_12"/>
    <property type="match status" value="1"/>
</dbReference>
<dbReference type="InterPro" id="IPR041677">
    <property type="entry name" value="DNA2/NAM7_AAA_11"/>
</dbReference>
<dbReference type="Pfam" id="PF13086">
    <property type="entry name" value="AAA_11"/>
    <property type="match status" value="1"/>
</dbReference>
<dbReference type="Gene3D" id="3.40.50.300">
    <property type="entry name" value="P-loop containing nucleotide triphosphate hydrolases"/>
    <property type="match status" value="2"/>
</dbReference>